<gene>
    <name evidence="2" type="ORF">SPRG_11876</name>
</gene>
<evidence type="ECO:0000313" key="3">
    <source>
        <dbReference type="Proteomes" id="UP000030745"/>
    </source>
</evidence>
<dbReference type="OMA" id="INTSAIC"/>
<accession>A0A067BWW8</accession>
<keyword evidence="1" id="KW-1133">Transmembrane helix</keyword>
<keyword evidence="1" id="KW-0472">Membrane</keyword>
<feature type="transmembrane region" description="Helical" evidence="1">
    <location>
        <begin position="1546"/>
        <end position="1563"/>
    </location>
</feature>
<dbReference type="OrthoDB" id="81141at2759"/>
<keyword evidence="3" id="KW-1185">Reference proteome</keyword>
<sequence length="1748" mass="192332">MWSSAETAVGVVYVMCTLLGGVWYLRLLTPSFANDLWWPGYNLSVHQAFLVDVVNQILQTQANGTFDVLAPIALVPKRYDVGANHASFYLPYIHEQLLTPQTSFHLVVQELRALSAYWAFRMNVQYCWVDLNKTFELAHTVARQGRCARIYSTNAAVYLETMLRNQDWSAMQATWGGNGIRFNVAIERGLQETSHGRMLLSDMASAKTRTSVDAEVAYWQSFDVSHYTLQWQNRWGAGVAETLLLQNAFGMTQQITLKALDQITGPWSSQTMFWIPIQDLFSAMVMNRSLVRGTSRYFGANTSGLPAVNLEGYRGINVGSGVAHRFHESIGPFLSVDCLYVSPPRVLCDAYNRFIDLLHTELQASHRLRAAFYDSTTPVVAPIPAGWRNRSAYFGGDPMCTSGTATSFVQQSFDFYDACTSAVPLTLSPSPSALLWATLATNATTAPPWLPTHWPTMTVPEDLAAMVAAVPLAVHTLNVSLMQYAASSGHNMDLLLQPLLGDPTTDPHWHAAGWCFLFEWALGQREVVAFAGDVSTLVLLSNAYPTQAYIASDASLQSATQLVLTMVGISSMMLLLAGAAALVGVSLAKGRIVGRNLLYLNRVVGAVWMGRPLALIRGVSAILLLATAQLHLVTEATHMTTRLKASPRSIFDTSLLAGEATWVSYVLVDVAVVVAREAAPLAGALSACSSWLFTLVLTVLVPVAMDLRLDRRCSPDDMDYGLVCTSGVLHVGSYDRTLLLLGAQAVSLAMALVLTLAWRRPSLDMHRIVRLVGMPDVLMRPLAKTTRFDLPTCLLCGLVPLSSQRVFDVTLWGLYDNRFSVSRRIGLHPKVARDATMVVRGPRLHWTWSSVVASIRNRSRRFMTLVALANMVIAVVSSVSYFEVSQVNLANDYYWANFNVTGAHAFFATWLNEQLVLGLQSASPLLEAPSVLQEASFAAETAYVLAPTNYGAMLQHAELDTIEEAIAGLRASDACMAPWIFSPYCFLDFDRTFEVAYSAARQARCHASMRANGAVYLESLLRNIDFRDWTACWGSAFETAFARDLRGSVAGQKWLDMVSASPLPLSVEVAYWRQHGVERYDTQWQNYKRIGVMNSYSITNAYGVSNDLTLMALNGTYRVDRQTTYKMYWSLANDLSAIMRNSSGIGGRSLLRSSSQFAFLNTTLQAVLIANGTLTSPLQNGLEVVSQRLGPFGTVDMIYISVPPLVLRFVADAIQRLRHVLGHTNAGAQAAYFGISPVAISYPIPSVWLDPNVAAYGSSPLCPELSAPKRVSTGLANIIGFDLACIDSSPMQSKVVPTRMMYVVASLLSGLALQDIGRINTSAICRYDVANAGICPAYLLATVRFVNDYMLSLAPLNETTAFLKEAQTVHLHVVSMNISLMVYAKPANNVLQLLQAPVLTDDAFAFFGWTYLFDWVLGHREVISFRGDASASSLTLLTDATLPLRQQVPAWQVTGDFAQYSRACVYYVTCVMLGVAIVATGYMLTTRGHFEGQNLLKLDRIGGIVWVGRPVLFLRSLTALCLLSTASLDLGTSGFVSYFDRTPLPFYKTLLASWEVAWLVVVVDDMGLVVTREHARWYLSIHSVVVCCGAVFYSYFIPVAPSLVVQKQCHVVEMDMQLLCTSADSMIGHVRRLVGIVVCTILSHLLGYILARLVIGPLRPTMVTSRLLSAGAKYLYNHSRCVVHGVYYLDRASAALNGVLTYRHQNVLYAFDIKLWRILAAPVPDDGDLRDALPLPDGVVGNEPWTTL</sequence>
<evidence type="ECO:0000256" key="1">
    <source>
        <dbReference type="SAM" id="Phobius"/>
    </source>
</evidence>
<feature type="transmembrane region" description="Helical" evidence="1">
    <location>
        <begin position="562"/>
        <end position="588"/>
    </location>
</feature>
<feature type="transmembrane region" description="Helical" evidence="1">
    <location>
        <begin position="7"/>
        <end position="25"/>
    </location>
</feature>
<keyword evidence="1" id="KW-0812">Transmembrane</keyword>
<feature type="transmembrane region" description="Helical" evidence="1">
    <location>
        <begin position="862"/>
        <end position="882"/>
    </location>
</feature>
<protein>
    <submittedName>
        <fullName evidence="2">Uncharacterized protein</fullName>
    </submittedName>
</protein>
<evidence type="ECO:0000313" key="2">
    <source>
        <dbReference type="EMBL" id="KDO23029.1"/>
    </source>
</evidence>
<name>A0A067BWW8_SAPPC</name>
<feature type="transmembrane region" description="Helical" evidence="1">
    <location>
        <begin position="681"/>
        <end position="705"/>
    </location>
</feature>
<reference evidence="2 3" key="1">
    <citation type="journal article" date="2013" name="PLoS Genet.">
        <title>Distinctive expansion of potential virulence genes in the genome of the oomycete fish pathogen Saprolegnia parasitica.</title>
        <authorList>
            <person name="Jiang R.H."/>
            <person name="de Bruijn I."/>
            <person name="Haas B.J."/>
            <person name="Belmonte R."/>
            <person name="Lobach L."/>
            <person name="Christie J."/>
            <person name="van den Ackerveken G."/>
            <person name="Bottin A."/>
            <person name="Bulone V."/>
            <person name="Diaz-Moreno S.M."/>
            <person name="Dumas B."/>
            <person name="Fan L."/>
            <person name="Gaulin E."/>
            <person name="Govers F."/>
            <person name="Grenville-Briggs L.J."/>
            <person name="Horner N.R."/>
            <person name="Levin J.Z."/>
            <person name="Mammella M."/>
            <person name="Meijer H.J."/>
            <person name="Morris P."/>
            <person name="Nusbaum C."/>
            <person name="Oome S."/>
            <person name="Phillips A.J."/>
            <person name="van Rooyen D."/>
            <person name="Rzeszutek E."/>
            <person name="Saraiva M."/>
            <person name="Secombes C.J."/>
            <person name="Seidl M.F."/>
            <person name="Snel B."/>
            <person name="Stassen J.H."/>
            <person name="Sykes S."/>
            <person name="Tripathy S."/>
            <person name="van den Berg H."/>
            <person name="Vega-Arreguin J.C."/>
            <person name="Wawra S."/>
            <person name="Young S.K."/>
            <person name="Zeng Q."/>
            <person name="Dieguez-Uribeondo J."/>
            <person name="Russ C."/>
            <person name="Tyler B.M."/>
            <person name="van West P."/>
        </authorList>
    </citation>
    <scope>NUCLEOTIDE SEQUENCE [LARGE SCALE GENOMIC DNA]</scope>
    <source>
        <strain evidence="2 3">CBS 223.65</strain>
    </source>
</reference>
<organism evidence="2 3">
    <name type="scientific">Saprolegnia parasitica (strain CBS 223.65)</name>
    <dbReference type="NCBI Taxonomy" id="695850"/>
    <lineage>
        <taxon>Eukaryota</taxon>
        <taxon>Sar</taxon>
        <taxon>Stramenopiles</taxon>
        <taxon>Oomycota</taxon>
        <taxon>Saprolegniomycetes</taxon>
        <taxon>Saprolegniales</taxon>
        <taxon>Saprolegniaceae</taxon>
        <taxon>Saprolegnia</taxon>
    </lineage>
</organism>
<feature type="transmembrane region" description="Helical" evidence="1">
    <location>
        <begin position="738"/>
        <end position="758"/>
    </location>
</feature>
<feature type="transmembrane region" description="Helical" evidence="1">
    <location>
        <begin position="1575"/>
        <end position="1596"/>
    </location>
</feature>
<proteinExistence type="predicted"/>
<dbReference type="EMBL" id="KK583259">
    <property type="protein sequence ID" value="KDO23029.1"/>
    <property type="molecule type" value="Genomic_DNA"/>
</dbReference>
<feature type="transmembrane region" description="Helical" evidence="1">
    <location>
        <begin position="1633"/>
        <end position="1655"/>
    </location>
</feature>
<dbReference type="Proteomes" id="UP000030745">
    <property type="component" value="Unassembled WGS sequence"/>
</dbReference>
<feature type="transmembrane region" description="Helical" evidence="1">
    <location>
        <begin position="654"/>
        <end position="674"/>
    </location>
</feature>
<feature type="transmembrane region" description="Helical" evidence="1">
    <location>
        <begin position="614"/>
        <end position="634"/>
    </location>
</feature>
<dbReference type="GeneID" id="24133886"/>
<dbReference type="KEGG" id="spar:SPRG_11876"/>
<dbReference type="RefSeq" id="XP_012206317.1">
    <property type="nucleotide sequence ID" value="XM_012350927.1"/>
</dbReference>
<dbReference type="VEuPathDB" id="FungiDB:SPRG_11876"/>
<feature type="transmembrane region" description="Helical" evidence="1">
    <location>
        <begin position="1506"/>
        <end position="1526"/>
    </location>
</feature>
<feature type="transmembrane region" description="Helical" evidence="1">
    <location>
        <begin position="1465"/>
        <end position="1485"/>
    </location>
</feature>